<dbReference type="GO" id="GO:0005886">
    <property type="term" value="C:plasma membrane"/>
    <property type="evidence" value="ECO:0007669"/>
    <property type="project" value="UniProtKB-SubCell"/>
</dbReference>
<feature type="transmembrane region" description="Helical" evidence="8">
    <location>
        <begin position="35"/>
        <end position="53"/>
    </location>
</feature>
<protein>
    <submittedName>
        <fullName evidence="9">AzlC family ABC transporter permease</fullName>
    </submittedName>
</protein>
<dbReference type="PANTHER" id="PTHR34979:SF1">
    <property type="entry name" value="INNER MEMBRANE PROTEIN YGAZ"/>
    <property type="match status" value="1"/>
</dbReference>
<evidence type="ECO:0000256" key="6">
    <source>
        <dbReference type="ARBA" id="ARBA00022989"/>
    </source>
</evidence>
<organism evidence="9 10">
    <name type="scientific">Candidatus Onthenecus intestinigallinarum</name>
    <dbReference type="NCBI Taxonomy" id="2840875"/>
    <lineage>
        <taxon>Bacteria</taxon>
        <taxon>Bacillati</taxon>
        <taxon>Bacillota</taxon>
        <taxon>Clostridia</taxon>
        <taxon>Eubacteriales</taxon>
        <taxon>Candidatus Onthenecus</taxon>
    </lineage>
</organism>
<reference evidence="9" key="2">
    <citation type="journal article" date="2021" name="PeerJ">
        <title>Extensive microbial diversity within the chicken gut microbiome revealed by metagenomics and culture.</title>
        <authorList>
            <person name="Gilroy R."/>
            <person name="Ravi A."/>
            <person name="Getino M."/>
            <person name="Pursley I."/>
            <person name="Horton D.L."/>
            <person name="Alikhan N.F."/>
            <person name="Baker D."/>
            <person name="Gharbi K."/>
            <person name="Hall N."/>
            <person name="Watson M."/>
            <person name="Adriaenssens E.M."/>
            <person name="Foster-Nyarko E."/>
            <person name="Jarju S."/>
            <person name="Secka A."/>
            <person name="Antonio M."/>
            <person name="Oren A."/>
            <person name="Chaudhuri R.R."/>
            <person name="La Ragione R."/>
            <person name="Hildebrand F."/>
            <person name="Pallen M.J."/>
        </authorList>
    </citation>
    <scope>NUCLEOTIDE SEQUENCE</scope>
    <source>
        <strain evidence="9">ChiSxjej2B14-6234</strain>
    </source>
</reference>
<dbReference type="PANTHER" id="PTHR34979">
    <property type="entry name" value="INNER MEMBRANE PROTEIN YGAZ"/>
    <property type="match status" value="1"/>
</dbReference>
<keyword evidence="7 8" id="KW-0472">Membrane</keyword>
<feature type="transmembrane region" description="Helical" evidence="8">
    <location>
        <begin position="204"/>
        <end position="221"/>
    </location>
</feature>
<comment type="subcellular location">
    <subcellularLocation>
        <location evidence="1">Cell membrane</location>
        <topology evidence="1">Multi-pass membrane protein</topology>
    </subcellularLocation>
</comment>
<feature type="transmembrane region" description="Helical" evidence="8">
    <location>
        <begin position="6"/>
        <end position="28"/>
    </location>
</feature>
<keyword evidence="5 8" id="KW-0812">Transmembrane</keyword>
<gene>
    <name evidence="9" type="ORF">IAB73_01635</name>
</gene>
<proteinExistence type="inferred from homology"/>
<reference evidence="9" key="1">
    <citation type="submission" date="2020-10" db="EMBL/GenBank/DDBJ databases">
        <authorList>
            <person name="Gilroy R."/>
        </authorList>
    </citation>
    <scope>NUCLEOTIDE SEQUENCE</scope>
    <source>
        <strain evidence="9">ChiSxjej2B14-6234</strain>
    </source>
</reference>
<evidence type="ECO:0000256" key="4">
    <source>
        <dbReference type="ARBA" id="ARBA00022475"/>
    </source>
</evidence>
<feature type="transmembrane region" description="Helical" evidence="8">
    <location>
        <begin position="59"/>
        <end position="77"/>
    </location>
</feature>
<evidence type="ECO:0000256" key="7">
    <source>
        <dbReference type="ARBA" id="ARBA00023136"/>
    </source>
</evidence>
<dbReference type="Pfam" id="PF03591">
    <property type="entry name" value="AzlC"/>
    <property type="match status" value="1"/>
</dbReference>
<comment type="caution">
    <text evidence="9">The sequence shown here is derived from an EMBL/GenBank/DDBJ whole genome shotgun (WGS) entry which is preliminary data.</text>
</comment>
<evidence type="ECO:0000256" key="1">
    <source>
        <dbReference type="ARBA" id="ARBA00004651"/>
    </source>
</evidence>
<dbReference type="AlphaFoldDB" id="A0A9D1CPS8"/>
<evidence type="ECO:0000313" key="10">
    <source>
        <dbReference type="Proteomes" id="UP000886887"/>
    </source>
</evidence>
<comment type="similarity">
    <text evidence="2">Belongs to the AzlC family.</text>
</comment>
<dbReference type="EMBL" id="DVFJ01000006">
    <property type="protein sequence ID" value="HIQ70895.1"/>
    <property type="molecule type" value="Genomic_DNA"/>
</dbReference>
<sequence>MRAARAAFPHTLPVLTGFAFLGIAYGILMRAQGQGLVLTACMSVIVFAGSMQYLAAPLFALGFAPLSAFLLTLMVNARHLFYGISMLDRLRGTGKWKNLLIFLMCDETFSLLLNAQPPRGVDRTRFMVCIAVMDYLYWVLASVAGSLLGAVLTVNVAGIDFVLTALFLVIFLNQWHGRAGRWPAAVGVLCSLLCLAAFGAEQFMLPAMAAILAALLIWQALHARREAAQ</sequence>
<evidence type="ECO:0000256" key="2">
    <source>
        <dbReference type="ARBA" id="ARBA00010735"/>
    </source>
</evidence>
<dbReference type="Proteomes" id="UP000886887">
    <property type="component" value="Unassembled WGS sequence"/>
</dbReference>
<dbReference type="GO" id="GO:1903785">
    <property type="term" value="P:L-valine transmembrane transport"/>
    <property type="evidence" value="ECO:0007669"/>
    <property type="project" value="TreeGrafter"/>
</dbReference>
<feature type="transmembrane region" description="Helical" evidence="8">
    <location>
        <begin position="135"/>
        <end position="168"/>
    </location>
</feature>
<keyword evidence="4" id="KW-1003">Cell membrane</keyword>
<evidence type="ECO:0000313" key="9">
    <source>
        <dbReference type="EMBL" id="HIQ70895.1"/>
    </source>
</evidence>
<keyword evidence="6 8" id="KW-1133">Transmembrane helix</keyword>
<accession>A0A9D1CPS8</accession>
<feature type="transmembrane region" description="Helical" evidence="8">
    <location>
        <begin position="180"/>
        <end position="198"/>
    </location>
</feature>
<dbReference type="InterPro" id="IPR011606">
    <property type="entry name" value="Brnchd-chn_aa_trnsp_permease"/>
</dbReference>
<evidence type="ECO:0000256" key="5">
    <source>
        <dbReference type="ARBA" id="ARBA00022692"/>
    </source>
</evidence>
<evidence type="ECO:0000256" key="8">
    <source>
        <dbReference type="SAM" id="Phobius"/>
    </source>
</evidence>
<name>A0A9D1CPS8_9FIRM</name>
<evidence type="ECO:0000256" key="3">
    <source>
        <dbReference type="ARBA" id="ARBA00022448"/>
    </source>
</evidence>
<keyword evidence="3" id="KW-0813">Transport</keyword>